<keyword evidence="3" id="KW-1185">Reference proteome</keyword>
<reference evidence="2 3" key="1">
    <citation type="submission" date="2024-09" db="EMBL/GenBank/DDBJ databases">
        <title>The Natural Products Discovery Center: Release of the First 8490 Sequenced Strains for Exploring Actinobacteria Biosynthetic Diversity.</title>
        <authorList>
            <person name="Kalkreuter E."/>
            <person name="Kautsar S.A."/>
            <person name="Yang D."/>
            <person name="Bader C.D."/>
            <person name="Teijaro C.N."/>
            <person name="Fluegel L."/>
            <person name="Davis C.M."/>
            <person name="Simpson J.R."/>
            <person name="Lauterbach L."/>
            <person name="Steele A.D."/>
            <person name="Gui C."/>
            <person name="Meng S."/>
            <person name="Li G."/>
            <person name="Viehrig K."/>
            <person name="Ye F."/>
            <person name="Su P."/>
            <person name="Kiefer A.F."/>
            <person name="Nichols A."/>
            <person name="Cepeda A.J."/>
            <person name="Yan W."/>
            <person name="Fan B."/>
            <person name="Jiang Y."/>
            <person name="Adhikari A."/>
            <person name="Zheng C.-J."/>
            <person name="Schuster L."/>
            <person name="Cowan T.M."/>
            <person name="Smanski M.J."/>
            <person name="Chevrette M.G."/>
            <person name="De Carvalho L.P.S."/>
            <person name="Shen B."/>
        </authorList>
    </citation>
    <scope>NUCLEOTIDE SEQUENCE [LARGE SCALE GENOMIC DNA]</scope>
    <source>
        <strain evidence="2 3">NPDC059500</strain>
    </source>
</reference>
<dbReference type="EMBL" id="JBHYTS010000016">
    <property type="protein sequence ID" value="MFE1751486.1"/>
    <property type="molecule type" value="Genomic_DNA"/>
</dbReference>
<sequence>VLTGSDPRDGSVLKAAPKQITTTCVVSVSLGVNDRRVGGAGGAPGALTHVRLDPARPRTGRPSYDQEPSHQESHP</sequence>
<evidence type="ECO:0000313" key="2">
    <source>
        <dbReference type="EMBL" id="MFE1751486.1"/>
    </source>
</evidence>
<proteinExistence type="predicted"/>
<name>A0ABW6H4D3_9ACTN</name>
<gene>
    <name evidence="2" type="ORF">ACFW88_13220</name>
</gene>
<comment type="caution">
    <text evidence="2">The sequence shown here is derived from an EMBL/GenBank/DDBJ whole genome shotgun (WGS) entry which is preliminary data.</text>
</comment>
<dbReference type="Proteomes" id="UP001599756">
    <property type="component" value="Unassembled WGS sequence"/>
</dbReference>
<accession>A0ABW6H4D3</accession>
<evidence type="ECO:0000256" key="1">
    <source>
        <dbReference type="SAM" id="MobiDB-lite"/>
    </source>
</evidence>
<feature type="non-terminal residue" evidence="2">
    <location>
        <position position="1"/>
    </location>
</feature>
<feature type="region of interest" description="Disordered" evidence="1">
    <location>
        <begin position="37"/>
        <end position="75"/>
    </location>
</feature>
<evidence type="ECO:0000313" key="3">
    <source>
        <dbReference type="Proteomes" id="UP001599756"/>
    </source>
</evidence>
<organism evidence="2 3">
    <name type="scientific">Streptomyces anandii</name>
    <dbReference type="NCBI Taxonomy" id="285454"/>
    <lineage>
        <taxon>Bacteria</taxon>
        <taxon>Bacillati</taxon>
        <taxon>Actinomycetota</taxon>
        <taxon>Actinomycetes</taxon>
        <taxon>Kitasatosporales</taxon>
        <taxon>Streptomycetaceae</taxon>
        <taxon>Streptomyces</taxon>
    </lineage>
</organism>
<protein>
    <submittedName>
        <fullName evidence="2">Uncharacterized protein</fullName>
    </submittedName>
</protein>